<evidence type="ECO:0000256" key="1">
    <source>
        <dbReference type="SAM" id="Phobius"/>
    </source>
</evidence>
<proteinExistence type="predicted"/>
<reference evidence="5" key="1">
    <citation type="submission" date="2025-08" db="UniProtKB">
        <authorList>
            <consortium name="RefSeq"/>
        </authorList>
    </citation>
    <scope>IDENTIFICATION</scope>
    <source>
        <tissue evidence="5">Whole Larva</tissue>
    </source>
</reference>
<dbReference type="RefSeq" id="XP_017784773.1">
    <property type="nucleotide sequence ID" value="XM_017929284.1"/>
</dbReference>
<keyword evidence="4" id="KW-1185">Reference proteome</keyword>
<evidence type="ECO:0000259" key="2">
    <source>
        <dbReference type="Pfam" id="PF00326"/>
    </source>
</evidence>
<dbReference type="PANTHER" id="PTHR11731:SF192">
    <property type="entry name" value="IP17501P"/>
    <property type="match status" value="1"/>
</dbReference>
<sequence>MTTMNQSNGSSSFEIAQSNQDLIISKGKRKKRVWIVAGLIVLIACAIAVAAFILLKQEGKGNTLGLSRNIPAITLEDFLEGKLGPHSFNATWISGNDLIYRDLLGSIVKYNVVKRSITELLPSSSKILLTAFDYEISPDHRYLLIAHDYQKLYRHSYVAQYTIVDLETGGTNPVLANNEHVLQYATWGPIENSIIYVARYNIFYRATAELEDYRVVTTDGLHGHIYNGIPDWVYEEEVFSSNKAVWFSPDGKKLAYAKFNDSIVPIMSIPVYGQPGNLDFQYPKGVQIRYPKPGTKNPDVSLHVVDFTGNIEDIELEAPKKFSEPILAAVSWASQDVVCAIWMNRIQNEADIVIYYTNTKPPKSETVKQIKEPRGWLELFTAPKFSKDGGRMILILSQTQSDAAGSFRHITMLPRNVDAQPEAITKGNFVVTEILSWDEDNEIIYYLANTEHDPGMQHVYSISLKTRVVKCMSCGVRKVSGARSECLYNSAIFSKDKSHYVLQCLGPGIPEVSVFNTTNQRLVTWEENEELTELVNDKAIPIIKRFSFNVAGGFKAQVSLKLPPNMDMSGSTKYPMLVNVYGGPDSYQIIERFGLDWGSYLAANKSIIYALIDARGSGLKGDNMLFSVYRQLGTVEIIDQINVTRQIQEALPYVDSSRTAIWGWSYGGYAAGMALANDSGNVFKCGISVAPVTDWALYDSIYTERFMDIPARNTKGYVNAQLLNKYEGLRNKQYYLVHGTLDDNVHYQQSMLWSRVLEERDIMFRQQSYTDEDHGLGSVRPHLYHSLENFLDECFVVEK</sequence>
<dbReference type="SUPFAM" id="SSF53474">
    <property type="entry name" value="alpha/beta-Hydrolases"/>
    <property type="match status" value="1"/>
</dbReference>
<dbReference type="InterPro" id="IPR050278">
    <property type="entry name" value="Serine_Prot_S9B/DPPIV"/>
</dbReference>
<dbReference type="InterPro" id="IPR001375">
    <property type="entry name" value="Peptidase_S9_cat"/>
</dbReference>
<dbReference type="Pfam" id="PF00326">
    <property type="entry name" value="Peptidase_S9"/>
    <property type="match status" value="1"/>
</dbReference>
<dbReference type="InterPro" id="IPR002469">
    <property type="entry name" value="Peptidase_S9B_N"/>
</dbReference>
<name>A0ABM1ND73_NICVS</name>
<evidence type="ECO:0000313" key="5">
    <source>
        <dbReference type="RefSeq" id="XP_017784773.1"/>
    </source>
</evidence>
<protein>
    <submittedName>
        <fullName evidence="5">Venom dipeptidyl peptidase 4</fullName>
    </submittedName>
</protein>
<keyword evidence="1" id="KW-0472">Membrane</keyword>
<gene>
    <name evidence="5" type="primary">LOC108568295</name>
</gene>
<evidence type="ECO:0000259" key="3">
    <source>
        <dbReference type="Pfam" id="PF00930"/>
    </source>
</evidence>
<organism evidence="4 5">
    <name type="scientific">Nicrophorus vespilloides</name>
    <name type="common">Boreal carrion beetle</name>
    <dbReference type="NCBI Taxonomy" id="110193"/>
    <lineage>
        <taxon>Eukaryota</taxon>
        <taxon>Metazoa</taxon>
        <taxon>Ecdysozoa</taxon>
        <taxon>Arthropoda</taxon>
        <taxon>Hexapoda</taxon>
        <taxon>Insecta</taxon>
        <taxon>Pterygota</taxon>
        <taxon>Neoptera</taxon>
        <taxon>Endopterygota</taxon>
        <taxon>Coleoptera</taxon>
        <taxon>Polyphaga</taxon>
        <taxon>Staphyliniformia</taxon>
        <taxon>Silphidae</taxon>
        <taxon>Nicrophorinae</taxon>
        <taxon>Nicrophorus</taxon>
    </lineage>
</organism>
<dbReference type="Pfam" id="PF00930">
    <property type="entry name" value="DPPIV_N"/>
    <property type="match status" value="1"/>
</dbReference>
<feature type="domain" description="Dipeptidylpeptidase IV N-terminal" evidence="3">
    <location>
        <begin position="137"/>
        <end position="510"/>
    </location>
</feature>
<feature type="domain" description="Peptidase S9 prolyl oligopeptidase catalytic" evidence="2">
    <location>
        <begin position="595"/>
        <end position="795"/>
    </location>
</feature>
<keyword evidence="1" id="KW-1133">Transmembrane helix</keyword>
<dbReference type="GeneID" id="108568295"/>
<dbReference type="Gene3D" id="2.140.10.30">
    <property type="entry name" value="Dipeptidylpeptidase IV, N-terminal domain"/>
    <property type="match status" value="1"/>
</dbReference>
<dbReference type="Gene3D" id="3.40.50.1820">
    <property type="entry name" value="alpha/beta hydrolase"/>
    <property type="match status" value="1"/>
</dbReference>
<keyword evidence="1" id="KW-0812">Transmembrane</keyword>
<dbReference type="SUPFAM" id="SSF82171">
    <property type="entry name" value="DPP6 N-terminal domain-like"/>
    <property type="match status" value="1"/>
</dbReference>
<accession>A0ABM1ND73</accession>
<dbReference type="Proteomes" id="UP000695000">
    <property type="component" value="Unplaced"/>
</dbReference>
<dbReference type="PANTHER" id="PTHR11731">
    <property type="entry name" value="PROTEASE FAMILY S9B,C DIPEPTIDYL-PEPTIDASE IV-RELATED"/>
    <property type="match status" value="1"/>
</dbReference>
<dbReference type="InterPro" id="IPR029058">
    <property type="entry name" value="AB_hydrolase_fold"/>
</dbReference>
<evidence type="ECO:0000313" key="4">
    <source>
        <dbReference type="Proteomes" id="UP000695000"/>
    </source>
</evidence>
<feature type="transmembrane region" description="Helical" evidence="1">
    <location>
        <begin position="33"/>
        <end position="55"/>
    </location>
</feature>